<dbReference type="AlphaFoldDB" id="A0A4V1M7X8"/>
<feature type="signal peptide" evidence="2">
    <location>
        <begin position="1"/>
        <end position="21"/>
    </location>
</feature>
<comment type="caution">
    <text evidence="3">The sequence shown here is derived from an EMBL/GenBank/DDBJ whole genome shotgun (WGS) entry which is preliminary data.</text>
</comment>
<dbReference type="OrthoDB" id="613240at2"/>
<name>A0A4V1M7X8_9BACT</name>
<evidence type="ECO:0000313" key="3">
    <source>
        <dbReference type="EMBL" id="RXK61902.1"/>
    </source>
</evidence>
<gene>
    <name evidence="3" type="ORF">ESA94_02480</name>
</gene>
<keyword evidence="2" id="KW-0732">Signal</keyword>
<proteinExistence type="predicted"/>
<dbReference type="EMBL" id="SDHW01000001">
    <property type="protein sequence ID" value="RXK61902.1"/>
    <property type="molecule type" value="Genomic_DNA"/>
</dbReference>
<dbReference type="RefSeq" id="WP_129129274.1">
    <property type="nucleotide sequence ID" value="NZ_SDHW01000001.1"/>
</dbReference>
<organism evidence="3 4">
    <name type="scientific">Lacibacter luteus</name>
    <dbReference type="NCBI Taxonomy" id="2508719"/>
    <lineage>
        <taxon>Bacteria</taxon>
        <taxon>Pseudomonadati</taxon>
        <taxon>Bacteroidota</taxon>
        <taxon>Chitinophagia</taxon>
        <taxon>Chitinophagales</taxon>
        <taxon>Chitinophagaceae</taxon>
        <taxon>Lacibacter</taxon>
    </lineage>
</organism>
<keyword evidence="4" id="KW-1185">Reference proteome</keyword>
<evidence type="ECO:0000256" key="1">
    <source>
        <dbReference type="SAM" id="MobiDB-lite"/>
    </source>
</evidence>
<sequence length="567" mass="64018">MKQHFLLILLLALQTTLIAQNSTVNWGEDLKIKRGTTELTIITADNTGVYVQEGGVRYFTIGINNMTGFKFRKFDKFYNEVYEEDYKQELKGKELNRIIPFKNKLYIFADDYDKKEKQFITYAAEIDKASGKLKTDWKEIVVVPRENRGDAYEFTIIPSSDSSSMILVADISNNDRSSVKVLVMNEALQQQSVTTINLQYAKNSYALQDVLFTNDKKILLVGKIYEEVELTKKRKRLMFKKLSIEKYDLAGKKEMELPTSDAGKVLVSAKMIQNKKGELFVCGFYSNNAKTQDINGLLVNRIDLATGTVIASTTKQIDPSMIGTFDDDADDDKDAETKQSKLSSKQAAAEGDLDGFSSDFLFRKIFVGQDNSILLLAEKFRFDTYTRTESSYDGQRWTYRTVTTYQYTSGDLLTIKVGDDGTLKWVNVIPKLQVEAVKARGPATATGVNYNPHLFISGGLPFYSSFNVAPFKNKLIFYYNDNTKNAAVKKVGDKAKSTYNFSKSNCYTLTLDLTSGDVARKFLFTNEDEPIAMVRHGMLTGNELYLVAYKPSLLGKSTLKLGKITIR</sequence>
<feature type="compositionally biased region" description="Acidic residues" evidence="1">
    <location>
        <begin position="325"/>
        <end position="334"/>
    </location>
</feature>
<feature type="chain" id="PRO_5020826567" evidence="2">
    <location>
        <begin position="22"/>
        <end position="567"/>
    </location>
</feature>
<evidence type="ECO:0000256" key="2">
    <source>
        <dbReference type="SAM" id="SignalP"/>
    </source>
</evidence>
<protein>
    <submittedName>
        <fullName evidence="3">Uncharacterized protein</fullName>
    </submittedName>
</protein>
<accession>A0A4V1M7X8</accession>
<dbReference type="Proteomes" id="UP000290204">
    <property type="component" value="Unassembled WGS sequence"/>
</dbReference>
<feature type="region of interest" description="Disordered" evidence="1">
    <location>
        <begin position="321"/>
        <end position="346"/>
    </location>
</feature>
<evidence type="ECO:0000313" key="4">
    <source>
        <dbReference type="Proteomes" id="UP000290204"/>
    </source>
</evidence>
<reference evidence="3 4" key="1">
    <citation type="submission" date="2019-01" db="EMBL/GenBank/DDBJ databases">
        <title>Lacibacter sp. strain TTM-7.</title>
        <authorList>
            <person name="Chen W.-M."/>
        </authorList>
    </citation>
    <scope>NUCLEOTIDE SEQUENCE [LARGE SCALE GENOMIC DNA]</scope>
    <source>
        <strain evidence="3 4">TTM-7</strain>
    </source>
</reference>